<feature type="compositionally biased region" description="Basic residues" evidence="1">
    <location>
        <begin position="117"/>
        <end position="129"/>
    </location>
</feature>
<gene>
    <name evidence="2" type="ORF">Syun_010378</name>
</gene>
<accession>A0AAP0KII2</accession>
<dbReference type="EMBL" id="JBBNAF010000004">
    <property type="protein sequence ID" value="KAK9152069.1"/>
    <property type="molecule type" value="Genomic_DNA"/>
</dbReference>
<name>A0AAP0KII2_9MAGN</name>
<sequence length="260" mass="29186">MGFQEGWQHSCDGRFAVAQQLRRRLLSRFYGYTNIKTSGDAPRVACLRGLEVATRELGDFVRKSPKERTLKSVCLTTLSRNTVFATFSRSDRSFDWSNNGAKRAHRRTMWSETKSERKAKKRTKRKRSRGSSTERMGGSIPTTPPLAFQRAEWMIALGTHDAPSPSLFFSKIGSAASLQDNNQYRSANGKTIRVGVGGDSPSTQLAHDLKSRSKIWEKTGVMSCHSGQAEGHLMIEIQLSYEVTRLFEMPGDFSTTLHDT</sequence>
<proteinExistence type="predicted"/>
<reference evidence="2 3" key="1">
    <citation type="submission" date="2024-01" db="EMBL/GenBank/DDBJ databases">
        <title>Genome assemblies of Stephania.</title>
        <authorList>
            <person name="Yang L."/>
        </authorList>
    </citation>
    <scope>NUCLEOTIDE SEQUENCE [LARGE SCALE GENOMIC DNA]</scope>
    <source>
        <strain evidence="2">YNDBR</strain>
        <tissue evidence="2">Leaf</tissue>
    </source>
</reference>
<keyword evidence="3" id="KW-1185">Reference proteome</keyword>
<dbReference type="Proteomes" id="UP001420932">
    <property type="component" value="Unassembled WGS sequence"/>
</dbReference>
<evidence type="ECO:0000313" key="3">
    <source>
        <dbReference type="Proteomes" id="UP001420932"/>
    </source>
</evidence>
<evidence type="ECO:0000313" key="2">
    <source>
        <dbReference type="EMBL" id="KAK9152069.1"/>
    </source>
</evidence>
<dbReference type="AlphaFoldDB" id="A0AAP0KII2"/>
<feature type="region of interest" description="Disordered" evidence="1">
    <location>
        <begin position="105"/>
        <end position="143"/>
    </location>
</feature>
<evidence type="ECO:0000256" key="1">
    <source>
        <dbReference type="SAM" id="MobiDB-lite"/>
    </source>
</evidence>
<comment type="caution">
    <text evidence="2">The sequence shown here is derived from an EMBL/GenBank/DDBJ whole genome shotgun (WGS) entry which is preliminary data.</text>
</comment>
<organism evidence="2 3">
    <name type="scientific">Stephania yunnanensis</name>
    <dbReference type="NCBI Taxonomy" id="152371"/>
    <lineage>
        <taxon>Eukaryota</taxon>
        <taxon>Viridiplantae</taxon>
        <taxon>Streptophyta</taxon>
        <taxon>Embryophyta</taxon>
        <taxon>Tracheophyta</taxon>
        <taxon>Spermatophyta</taxon>
        <taxon>Magnoliopsida</taxon>
        <taxon>Ranunculales</taxon>
        <taxon>Menispermaceae</taxon>
        <taxon>Menispermoideae</taxon>
        <taxon>Cissampelideae</taxon>
        <taxon>Stephania</taxon>
    </lineage>
</organism>
<protein>
    <submittedName>
        <fullName evidence="2">Uncharacterized protein</fullName>
    </submittedName>
</protein>